<dbReference type="STRING" id="1314790.A0A1Y1Z8N8"/>
<sequence>MEQLSAPWDQRRLPLEMHSDHIEDLEYLQLSPEESMFLREIEAIDLIDQTENPYSMEECWNRLKGKNGDRPDNEFVVNYAVYHYYRSRGWVVKNGVKYGTDYVLYRKGPVFHHSEYAVIIVPVDSAGRHIRRRPTSPSWQWLLGVNRVCGQVKKTILLCYVFVPDLDATQLATPQCIRRFRLAEHQLKRWLPERNRD</sequence>
<evidence type="ECO:0000256" key="2">
    <source>
        <dbReference type="ARBA" id="ARBA00012573"/>
    </source>
</evidence>
<dbReference type="InterPro" id="IPR006677">
    <property type="entry name" value="tRNA_intron_Endonuc_cat-like"/>
</dbReference>
<dbReference type="InterPro" id="IPR011856">
    <property type="entry name" value="tRNA_endonuc-like_dom_sf"/>
</dbReference>
<dbReference type="OrthoDB" id="10249562at2759"/>
<dbReference type="PANTHER" id="PTHR21227:SF0">
    <property type="entry name" value="TRNA-SPLICING ENDONUCLEASE SUBUNIT SEN2"/>
    <property type="match status" value="1"/>
</dbReference>
<dbReference type="CDD" id="cd22363">
    <property type="entry name" value="tRNA-intron_lyase_C"/>
    <property type="match status" value="1"/>
</dbReference>
<protein>
    <recommendedName>
        <fullName evidence="2">tRNA-intron lyase</fullName>
        <ecNumber evidence="2">4.6.1.16</ecNumber>
    </recommendedName>
</protein>
<gene>
    <name evidence="5" type="ORF">K493DRAFT_18710</name>
</gene>
<comment type="similarity">
    <text evidence="1">Belongs to the tRNA-intron endonuclease family.</text>
</comment>
<accession>A0A1Y1Z8N8</accession>
<dbReference type="AlphaFoldDB" id="A0A1Y1Z8N8"/>
<comment type="catalytic activity">
    <reaction evidence="3">
        <text>pretRNA = a 3'-half-tRNA molecule with a 5'-OH end + a 5'-half-tRNA molecule with a 2',3'-cyclic phosphate end + an intron with a 2',3'-cyclic phosphate and a 5'-hydroxyl terminus.</text>
        <dbReference type="EC" id="4.6.1.16"/>
    </reaction>
</comment>
<dbReference type="PANTHER" id="PTHR21227">
    <property type="entry name" value="TRNA-SPLICING ENDONUCLEASE SUBUNIT SEN2"/>
    <property type="match status" value="1"/>
</dbReference>
<keyword evidence="5" id="KW-0255">Endonuclease</keyword>
<feature type="domain" description="tRNA intron endonuclease catalytic" evidence="4">
    <location>
        <begin position="75"/>
        <end position="161"/>
    </location>
</feature>
<dbReference type="EMBL" id="MCFE01000015">
    <property type="protein sequence ID" value="ORY06628.1"/>
    <property type="molecule type" value="Genomic_DNA"/>
</dbReference>
<evidence type="ECO:0000313" key="5">
    <source>
        <dbReference type="EMBL" id="ORY06628.1"/>
    </source>
</evidence>
<evidence type="ECO:0000256" key="1">
    <source>
        <dbReference type="ARBA" id="ARBA00008078"/>
    </source>
</evidence>
<reference evidence="5 6" key="1">
    <citation type="submission" date="2016-07" db="EMBL/GenBank/DDBJ databases">
        <title>Pervasive Adenine N6-methylation of Active Genes in Fungi.</title>
        <authorList>
            <consortium name="DOE Joint Genome Institute"/>
            <person name="Mondo S.J."/>
            <person name="Dannebaum R.O."/>
            <person name="Kuo R.C."/>
            <person name="Labutti K."/>
            <person name="Haridas S."/>
            <person name="Kuo A."/>
            <person name="Salamov A."/>
            <person name="Ahrendt S.R."/>
            <person name="Lipzen A."/>
            <person name="Sullivan W."/>
            <person name="Andreopoulos W.B."/>
            <person name="Clum A."/>
            <person name="Lindquist E."/>
            <person name="Daum C."/>
            <person name="Ramamoorthy G.K."/>
            <person name="Gryganskyi A."/>
            <person name="Culley D."/>
            <person name="Magnuson J.K."/>
            <person name="James T.Y."/>
            <person name="O'Malley M.A."/>
            <person name="Stajich J.E."/>
            <person name="Spatafora J.W."/>
            <person name="Visel A."/>
            <person name="Grigoriev I.V."/>
        </authorList>
    </citation>
    <scope>NUCLEOTIDE SEQUENCE [LARGE SCALE GENOMIC DNA]</scope>
    <source>
        <strain evidence="5 6">CBS 931.73</strain>
    </source>
</reference>
<dbReference type="GO" id="GO:0000213">
    <property type="term" value="F:tRNA-intron lyase activity"/>
    <property type="evidence" value="ECO:0007669"/>
    <property type="project" value="UniProtKB-EC"/>
</dbReference>
<dbReference type="InterPro" id="IPR036167">
    <property type="entry name" value="tRNA_intron_Endo_cat-like_sf"/>
</dbReference>
<dbReference type="GO" id="GO:0000214">
    <property type="term" value="C:tRNA-intron endonuclease complex"/>
    <property type="evidence" value="ECO:0007669"/>
    <property type="project" value="TreeGrafter"/>
</dbReference>
<dbReference type="Gene3D" id="3.40.1350.10">
    <property type="match status" value="1"/>
</dbReference>
<name>A0A1Y1Z8N8_9FUNG</name>
<dbReference type="SUPFAM" id="SSF53032">
    <property type="entry name" value="tRNA-intron endonuclease catalytic domain-like"/>
    <property type="match status" value="1"/>
</dbReference>
<dbReference type="InParanoid" id="A0A1Y1Z8N8"/>
<keyword evidence="5" id="KW-0378">Hydrolase</keyword>
<evidence type="ECO:0000256" key="3">
    <source>
        <dbReference type="ARBA" id="ARBA00034031"/>
    </source>
</evidence>
<dbReference type="NCBIfam" id="TIGR00324">
    <property type="entry name" value="endA"/>
    <property type="match status" value="1"/>
</dbReference>
<dbReference type="Pfam" id="PF01974">
    <property type="entry name" value="tRNA_int_endo"/>
    <property type="match status" value="1"/>
</dbReference>
<dbReference type="EC" id="4.6.1.16" evidence="2"/>
<evidence type="ECO:0000313" key="6">
    <source>
        <dbReference type="Proteomes" id="UP000193498"/>
    </source>
</evidence>
<proteinExistence type="inferred from homology"/>
<dbReference type="GO" id="GO:0003676">
    <property type="term" value="F:nucleic acid binding"/>
    <property type="evidence" value="ECO:0007669"/>
    <property type="project" value="InterPro"/>
</dbReference>
<evidence type="ECO:0000259" key="4">
    <source>
        <dbReference type="Pfam" id="PF01974"/>
    </source>
</evidence>
<keyword evidence="5" id="KW-0540">Nuclease</keyword>
<dbReference type="InterPro" id="IPR006676">
    <property type="entry name" value="tRNA_splic"/>
</dbReference>
<dbReference type="Proteomes" id="UP000193498">
    <property type="component" value="Unassembled WGS sequence"/>
</dbReference>
<organism evidence="5 6">
    <name type="scientific">Basidiobolus meristosporus CBS 931.73</name>
    <dbReference type="NCBI Taxonomy" id="1314790"/>
    <lineage>
        <taxon>Eukaryota</taxon>
        <taxon>Fungi</taxon>
        <taxon>Fungi incertae sedis</taxon>
        <taxon>Zoopagomycota</taxon>
        <taxon>Entomophthoromycotina</taxon>
        <taxon>Basidiobolomycetes</taxon>
        <taxon>Basidiobolales</taxon>
        <taxon>Basidiobolaceae</taxon>
        <taxon>Basidiobolus</taxon>
    </lineage>
</organism>
<dbReference type="GO" id="GO:0000379">
    <property type="term" value="P:tRNA-type intron splice site recognition and cleavage"/>
    <property type="evidence" value="ECO:0007669"/>
    <property type="project" value="TreeGrafter"/>
</dbReference>
<dbReference type="GO" id="GO:0005737">
    <property type="term" value="C:cytoplasm"/>
    <property type="evidence" value="ECO:0007669"/>
    <property type="project" value="TreeGrafter"/>
</dbReference>
<keyword evidence="6" id="KW-1185">Reference proteome</keyword>
<comment type="caution">
    <text evidence="5">The sequence shown here is derived from an EMBL/GenBank/DDBJ whole genome shotgun (WGS) entry which is preliminary data.</text>
</comment>